<dbReference type="EMBL" id="JABEQH010000004">
    <property type="protein sequence ID" value="MBB2175110.1"/>
    <property type="molecule type" value="Genomic_DNA"/>
</dbReference>
<dbReference type="GO" id="GO:0006629">
    <property type="term" value="P:lipid metabolic process"/>
    <property type="evidence" value="ECO:0007669"/>
    <property type="project" value="InterPro"/>
</dbReference>
<name>A0A7W4P5R9_9PROT</name>
<evidence type="ECO:0000259" key="2">
    <source>
        <dbReference type="Pfam" id="PF00487"/>
    </source>
</evidence>
<dbReference type="InterPro" id="IPR005804">
    <property type="entry name" value="FA_desaturase_dom"/>
</dbReference>
<dbReference type="InterPro" id="IPR012171">
    <property type="entry name" value="Fatty_acid_desaturase"/>
</dbReference>
<dbReference type="Proteomes" id="UP000561066">
    <property type="component" value="Unassembled WGS sequence"/>
</dbReference>
<dbReference type="RefSeq" id="WP_182941586.1">
    <property type="nucleotide sequence ID" value="NZ_JABEQH010000004.1"/>
</dbReference>
<feature type="transmembrane region" description="Helical" evidence="1">
    <location>
        <begin position="130"/>
        <end position="148"/>
    </location>
</feature>
<reference evidence="3 4" key="1">
    <citation type="submission" date="2020-04" db="EMBL/GenBank/DDBJ databases">
        <title>Description of novel Gluconacetobacter.</title>
        <authorList>
            <person name="Sombolestani A."/>
        </authorList>
    </citation>
    <scope>NUCLEOTIDE SEQUENCE [LARGE SCALE GENOMIC DNA]</scope>
    <source>
        <strain evidence="3 4">LMG 21312</strain>
    </source>
</reference>
<dbReference type="GO" id="GO:0016020">
    <property type="term" value="C:membrane"/>
    <property type="evidence" value="ECO:0007669"/>
    <property type="project" value="TreeGrafter"/>
</dbReference>
<dbReference type="PANTHER" id="PTHR19353">
    <property type="entry name" value="FATTY ACID DESATURASE 2"/>
    <property type="match status" value="1"/>
</dbReference>
<protein>
    <submittedName>
        <fullName evidence="3">Fatty acid desaturase</fullName>
    </submittedName>
</protein>
<sequence>MQVSTTIFLLLLCYALIYVGIYHGHYSVLLLAPIASGLSVRTFVLQHDFGHGSLFRTAWANDWAGRLCSVLTLTPYDHWRRHHGIHHGSWNNIASRGKMSNIYSDCITVAEYRAMSTMQKLSYRIASQPFLSMFVMPPIIFFLVYRYPFDTPKGWWRERLGVHLTNVAILLIYATLGHVVGYATMLMVSVLVIYPASVFGIWLFLVQHKFEGVHWEADATWNSFDAALTGCSLFKLPHVLQWFSASIGYHHVHHAAPGIPNYLLEACHHANPVFHNVKTLGLRDSWAEVWSHRIWDEDAGRMVDFRTLGRAAPSS</sequence>
<dbReference type="PANTHER" id="PTHR19353:SF73">
    <property type="entry name" value="FATTY ACID DESATURASE"/>
    <property type="match status" value="1"/>
</dbReference>
<dbReference type="Pfam" id="PF00487">
    <property type="entry name" value="FA_desaturase"/>
    <property type="match status" value="1"/>
</dbReference>
<organism evidence="3 4">
    <name type="scientific">Gluconacetobacter johannae</name>
    <dbReference type="NCBI Taxonomy" id="112140"/>
    <lineage>
        <taxon>Bacteria</taxon>
        <taxon>Pseudomonadati</taxon>
        <taxon>Pseudomonadota</taxon>
        <taxon>Alphaproteobacteria</taxon>
        <taxon>Acetobacterales</taxon>
        <taxon>Acetobacteraceae</taxon>
        <taxon>Gluconacetobacter</taxon>
    </lineage>
</organism>
<comment type="caution">
    <text evidence="3">The sequence shown here is derived from an EMBL/GenBank/DDBJ whole genome shotgun (WGS) entry which is preliminary data.</text>
</comment>
<keyword evidence="1" id="KW-0812">Transmembrane</keyword>
<gene>
    <name evidence="3" type="ORF">HLH21_04115</name>
</gene>
<keyword evidence="4" id="KW-1185">Reference proteome</keyword>
<keyword evidence="1" id="KW-0472">Membrane</keyword>
<dbReference type="GO" id="GO:0016717">
    <property type="term" value="F:oxidoreductase activity, acting on paired donors, with oxidation of a pair of donors resulting in the reduction of molecular oxygen to two molecules of water"/>
    <property type="evidence" value="ECO:0007669"/>
    <property type="project" value="TreeGrafter"/>
</dbReference>
<evidence type="ECO:0000313" key="3">
    <source>
        <dbReference type="EMBL" id="MBB2175110.1"/>
    </source>
</evidence>
<feature type="transmembrane region" description="Helical" evidence="1">
    <location>
        <begin position="160"/>
        <end position="180"/>
    </location>
</feature>
<proteinExistence type="predicted"/>
<feature type="domain" description="Fatty acid desaturase" evidence="2">
    <location>
        <begin position="28"/>
        <end position="270"/>
    </location>
</feature>
<feature type="transmembrane region" description="Helical" evidence="1">
    <location>
        <begin position="186"/>
        <end position="206"/>
    </location>
</feature>
<dbReference type="AlphaFoldDB" id="A0A7W4P5R9"/>
<evidence type="ECO:0000313" key="4">
    <source>
        <dbReference type="Proteomes" id="UP000561066"/>
    </source>
</evidence>
<accession>A0A7W4P5R9</accession>
<feature type="transmembrane region" description="Helical" evidence="1">
    <location>
        <begin position="7"/>
        <end position="26"/>
    </location>
</feature>
<keyword evidence="1" id="KW-1133">Transmembrane helix</keyword>
<evidence type="ECO:0000256" key="1">
    <source>
        <dbReference type="SAM" id="Phobius"/>
    </source>
</evidence>